<keyword evidence="4" id="KW-0804">Transcription</keyword>
<evidence type="ECO:0000256" key="5">
    <source>
        <dbReference type="ARBA" id="ARBA00023242"/>
    </source>
</evidence>
<evidence type="ECO:0000256" key="1">
    <source>
        <dbReference type="ARBA" id="ARBA00004123"/>
    </source>
</evidence>
<keyword evidence="9" id="KW-1185">Reference proteome</keyword>
<keyword evidence="5" id="KW-0539">Nucleus</keyword>
<dbReference type="InterPro" id="IPR009072">
    <property type="entry name" value="Histone-fold"/>
</dbReference>
<dbReference type="OrthoDB" id="28335at2759"/>
<gene>
    <name evidence="8 10" type="ORF">BDZ99DRAFT_513767</name>
</gene>
<dbReference type="CDD" id="cd08048">
    <property type="entry name" value="HFD_TAF11"/>
    <property type="match status" value="1"/>
</dbReference>
<dbReference type="InterPro" id="IPR006809">
    <property type="entry name" value="TAFII28_dom"/>
</dbReference>
<dbReference type="GO" id="GO:0046982">
    <property type="term" value="F:protein heterodimerization activity"/>
    <property type="evidence" value="ECO:0007669"/>
    <property type="project" value="InterPro"/>
</dbReference>
<dbReference type="RefSeq" id="XP_033584490.1">
    <property type="nucleotide sequence ID" value="XM_033724749.1"/>
</dbReference>
<evidence type="ECO:0000256" key="6">
    <source>
        <dbReference type="SAM" id="MobiDB-lite"/>
    </source>
</evidence>
<evidence type="ECO:0000256" key="3">
    <source>
        <dbReference type="ARBA" id="ARBA00023015"/>
    </source>
</evidence>
<dbReference type="PANTHER" id="PTHR13218">
    <property type="entry name" value="TRANSCRIPTION INITIATION FACTOR TFIID SUBUNIT 11-RELATED"/>
    <property type="match status" value="1"/>
</dbReference>
<evidence type="ECO:0000256" key="4">
    <source>
        <dbReference type="ARBA" id="ARBA00023163"/>
    </source>
</evidence>
<dbReference type="Gene3D" id="1.10.20.10">
    <property type="entry name" value="Histone, subunit A"/>
    <property type="match status" value="1"/>
</dbReference>
<comment type="similarity">
    <text evidence="2">Belongs to the TAF11 family.</text>
</comment>
<feature type="region of interest" description="Disordered" evidence="6">
    <location>
        <begin position="302"/>
        <end position="335"/>
    </location>
</feature>
<reference evidence="8 10" key="1">
    <citation type="journal article" date="2020" name="Stud. Mycol.">
        <title>101 Dothideomycetes genomes: a test case for predicting lifestyles and emergence of pathogens.</title>
        <authorList>
            <person name="Haridas S."/>
            <person name="Albert R."/>
            <person name="Binder M."/>
            <person name="Bloem J."/>
            <person name="Labutti K."/>
            <person name="Salamov A."/>
            <person name="Andreopoulos B."/>
            <person name="Baker S."/>
            <person name="Barry K."/>
            <person name="Bills G."/>
            <person name="Bluhm B."/>
            <person name="Cannon C."/>
            <person name="Castanera R."/>
            <person name="Culley D."/>
            <person name="Daum C."/>
            <person name="Ezra D."/>
            <person name="Gonzalez J."/>
            <person name="Henrissat B."/>
            <person name="Kuo A."/>
            <person name="Liang C."/>
            <person name="Lipzen A."/>
            <person name="Lutzoni F."/>
            <person name="Magnuson J."/>
            <person name="Mondo S."/>
            <person name="Nolan M."/>
            <person name="Ohm R."/>
            <person name="Pangilinan J."/>
            <person name="Park H.-J."/>
            <person name="Ramirez L."/>
            <person name="Alfaro M."/>
            <person name="Sun H."/>
            <person name="Tritt A."/>
            <person name="Yoshinaga Y."/>
            <person name="Zwiers L.-H."/>
            <person name="Turgeon B."/>
            <person name="Goodwin S."/>
            <person name="Spatafora J."/>
            <person name="Crous P."/>
            <person name="Grigoriev I."/>
        </authorList>
    </citation>
    <scope>NUCLEOTIDE SEQUENCE</scope>
    <source>
        <strain evidence="8 10">CBS 304.34</strain>
    </source>
</reference>
<dbReference type="GeneID" id="54465642"/>
<evidence type="ECO:0000313" key="10">
    <source>
        <dbReference type="RefSeq" id="XP_033584490.1"/>
    </source>
</evidence>
<dbReference type="AlphaFoldDB" id="A0A6A6Z934"/>
<dbReference type="InterPro" id="IPR045127">
    <property type="entry name" value="TAF11-like"/>
</dbReference>
<dbReference type="EMBL" id="MU003692">
    <property type="protein sequence ID" value="KAF2817526.1"/>
    <property type="molecule type" value="Genomic_DNA"/>
</dbReference>
<dbReference type="GO" id="GO:0016251">
    <property type="term" value="F:RNA polymerase II general transcription initiation factor activity"/>
    <property type="evidence" value="ECO:0007669"/>
    <property type="project" value="TreeGrafter"/>
</dbReference>
<feature type="domain" description="TAFII28-like protein" evidence="7">
    <location>
        <begin position="149"/>
        <end position="221"/>
    </location>
</feature>
<proteinExistence type="inferred from homology"/>
<evidence type="ECO:0000256" key="2">
    <source>
        <dbReference type="ARBA" id="ARBA00009788"/>
    </source>
</evidence>
<dbReference type="PANTHER" id="PTHR13218:SF8">
    <property type="entry name" value="TRANSCRIPTION INITIATION FACTOR TFIID SUBUNIT 11"/>
    <property type="match status" value="1"/>
</dbReference>
<dbReference type="GO" id="GO:0005669">
    <property type="term" value="C:transcription factor TFIID complex"/>
    <property type="evidence" value="ECO:0007669"/>
    <property type="project" value="InterPro"/>
</dbReference>
<dbReference type="Pfam" id="PF04719">
    <property type="entry name" value="TAFII28"/>
    <property type="match status" value="1"/>
</dbReference>
<dbReference type="SUPFAM" id="SSF47113">
    <property type="entry name" value="Histone-fold"/>
    <property type="match status" value="1"/>
</dbReference>
<evidence type="ECO:0000313" key="8">
    <source>
        <dbReference type="EMBL" id="KAF2817526.1"/>
    </source>
</evidence>
<reference evidence="10" key="2">
    <citation type="submission" date="2020-04" db="EMBL/GenBank/DDBJ databases">
        <authorList>
            <consortium name="NCBI Genome Project"/>
        </authorList>
    </citation>
    <scope>NUCLEOTIDE SEQUENCE</scope>
    <source>
        <strain evidence="10">CBS 304.34</strain>
    </source>
</reference>
<name>A0A6A6Z934_9PEZI</name>
<dbReference type="Proteomes" id="UP000504636">
    <property type="component" value="Unplaced"/>
</dbReference>
<organism evidence="8">
    <name type="scientific">Mytilinidion resinicola</name>
    <dbReference type="NCBI Taxonomy" id="574789"/>
    <lineage>
        <taxon>Eukaryota</taxon>
        <taxon>Fungi</taxon>
        <taxon>Dikarya</taxon>
        <taxon>Ascomycota</taxon>
        <taxon>Pezizomycotina</taxon>
        <taxon>Dothideomycetes</taxon>
        <taxon>Pleosporomycetidae</taxon>
        <taxon>Mytilinidiales</taxon>
        <taxon>Mytilinidiaceae</taxon>
        <taxon>Mytilinidion</taxon>
    </lineage>
</organism>
<protein>
    <submittedName>
        <fullName evidence="8 10">TAFII28-domain-containing protein</fullName>
    </submittedName>
</protein>
<accession>A0A6A6Z934</accession>
<feature type="compositionally biased region" description="Low complexity" evidence="6">
    <location>
        <begin position="54"/>
        <end position="69"/>
    </location>
</feature>
<feature type="region of interest" description="Disordered" evidence="6">
    <location>
        <begin position="1"/>
        <end position="143"/>
    </location>
</feature>
<sequence>MASPPQMPTLNVPRKRPSIAGNSGANKKRKPSTLRNSFAPDVNGVSGATTPRFSRSPSAESSVAGSSIANGATGKKSRGKRRADDSRSMTGASLRGGQGSVVGSQNAAGEGGEEEDEDDEDDGEGMDTMLEGGAQDEENASKAEQQIRILLERLDDDQTERYTIFRRIKLRKEIVRKITNQTLSQSVPQPVIIAINGFTKVFIGELIDRALTVRDEWAAARTHLPNPNIPPSLLATAFQRPSQFKADAVATPEDIKAAGLNIPVAPPLWEEMSKDKSFSDRVKDMDKGPLTPDHLREALRRYKRDREGGGAGVAGLSLEGPERSAARMGGRPLFR</sequence>
<evidence type="ECO:0000259" key="7">
    <source>
        <dbReference type="Pfam" id="PF04719"/>
    </source>
</evidence>
<evidence type="ECO:0000313" key="9">
    <source>
        <dbReference type="Proteomes" id="UP000504636"/>
    </source>
</evidence>
<comment type="subcellular location">
    <subcellularLocation>
        <location evidence="1">Nucleus</location>
    </subcellularLocation>
</comment>
<dbReference type="GO" id="GO:0051123">
    <property type="term" value="P:RNA polymerase II preinitiation complex assembly"/>
    <property type="evidence" value="ECO:0007669"/>
    <property type="project" value="InterPro"/>
</dbReference>
<feature type="compositionally biased region" description="Acidic residues" evidence="6">
    <location>
        <begin position="111"/>
        <end position="125"/>
    </location>
</feature>
<reference evidence="10" key="3">
    <citation type="submission" date="2025-04" db="UniProtKB">
        <authorList>
            <consortium name="RefSeq"/>
        </authorList>
    </citation>
    <scope>IDENTIFICATION</scope>
    <source>
        <strain evidence="10">CBS 304.34</strain>
    </source>
</reference>
<keyword evidence="3" id="KW-0805">Transcription regulation</keyword>